<gene>
    <name evidence="1" type="ORF">SCHPADRAFT_938044</name>
</gene>
<evidence type="ECO:0000313" key="2">
    <source>
        <dbReference type="Proteomes" id="UP000053477"/>
    </source>
</evidence>
<dbReference type="OrthoDB" id="3248936at2759"/>
<evidence type="ECO:0000313" key="1">
    <source>
        <dbReference type="EMBL" id="KLO16276.1"/>
    </source>
</evidence>
<protein>
    <submittedName>
        <fullName evidence="1">Uncharacterized protein</fullName>
    </submittedName>
</protein>
<dbReference type="EMBL" id="KQ085918">
    <property type="protein sequence ID" value="KLO16276.1"/>
    <property type="molecule type" value="Genomic_DNA"/>
</dbReference>
<proteinExistence type="predicted"/>
<reference evidence="1 2" key="1">
    <citation type="submission" date="2015-04" db="EMBL/GenBank/DDBJ databases">
        <title>Complete genome sequence of Schizopora paradoxa KUC8140, a cosmopolitan wood degrader in East Asia.</title>
        <authorList>
            <consortium name="DOE Joint Genome Institute"/>
            <person name="Min B."/>
            <person name="Park H."/>
            <person name="Jang Y."/>
            <person name="Kim J.-J."/>
            <person name="Kim K.H."/>
            <person name="Pangilinan J."/>
            <person name="Lipzen A."/>
            <person name="Riley R."/>
            <person name="Grigoriev I.V."/>
            <person name="Spatafora J.W."/>
            <person name="Choi I.-G."/>
        </authorList>
    </citation>
    <scope>NUCLEOTIDE SEQUENCE [LARGE SCALE GENOMIC DNA]</scope>
    <source>
        <strain evidence="1 2">KUC8140</strain>
    </source>
</reference>
<dbReference type="SUPFAM" id="SSF52540">
    <property type="entry name" value="P-loop containing nucleoside triphosphate hydrolases"/>
    <property type="match status" value="1"/>
</dbReference>
<dbReference type="InterPro" id="IPR027417">
    <property type="entry name" value="P-loop_NTPase"/>
</dbReference>
<dbReference type="AlphaFoldDB" id="A0A0H2SGQ2"/>
<keyword evidence="2" id="KW-1185">Reference proteome</keyword>
<accession>A0A0H2SGQ2</accession>
<sequence length="1116" mass="126555">MDPVSLSTMGLSVVAAVTRVLLEKAEQVERLRKRESKFARQYKKSINDLAVAAAEIQACMYFTVQQGNTRAIARLLSNEEGSAALKKLVTMLDTTRGFLTAQDAAANKMISILTRKKRNILTDALGVDDEEATFEVVMKDATTSLETYRADLKRQYDQFNSLYTVFLTVFTPIHSRVQLPPGHDAGESHEHRIRNYRSDLQKEFNRCPFHLNLTNSDVIGLARDLDDSEDKTSSSRLDAILSTMRNLGRQWVKKHFPSTSESSILTLAETTVLEKLLTSIDLDLAVQDLEATSGGNEGVADDSHRLRLALMQSTMLRKIRYIRTRRYSIAFVGTIKAGKSLFLSELMGYNPFPSDETSCPCRLSHIKGQQEPSLTIDLGYFQDCIESLRKKGFGTMMKGYEPPMNDCTFSALLDTPDDLLISEDTTSSPFEDSIEKWEIFKIWNELRTRTKERLLQLEEPDFILPKEATGRGGVMKLLGLVNDIIQLCHHFGIEKSQLTPESWPLLKLEFESLRDFDIDSKFEFIDLPGIGKTGSGFDEVIREIVKGANAVVPVISFKEIQQENWRQKLPEIVRTGLQHPPELVLCTHFEHANHSVHELVGRVAKTFWPNTPVDESYNKILLVATRMGASSRLLLKMSEYQKPDFKEIWEGNSILHDCSLKVLGDWQSERTYSGLTADAWKQALTDQLGESGLSKCILRLLDELVKPRPQVLANENSIMRKQLREAVVNEHRFFLGLRRSREDHVKAYNEFLQVSEKYRAILEEWEAERTGENSSSLDILSTEFLNSRIKTINKVNELAEVKKREFRDNGKLHEVHIDTPKVDERIQLVFSHSSDADTFLREIQTGVVDILNNGKKELTEFIRTLASKAHAAFFKSLRERIKKHMSDDELHAALKGDIVAELSEEEANVENLTFVNIRQKLVHTIAKRHSRVSAYRAIQNAVARPFLNKRSGDAFLNAPPIAIDEPEDWDKSTKGSGDGNKSSRGVEDLSFMLRAPIKVVASLSWLLGSGVWPFMKQSEKIVMDEQDFLGHLREDFVADILKNIQKESEITLTAMMDSSWIAAKSVIEVELEKEENYYRKERLLKSKPVSEEKVAASFATLLNFVAAESAILKLQA</sequence>
<name>A0A0H2SGQ2_9AGAM</name>
<dbReference type="InParanoid" id="A0A0H2SGQ2"/>
<dbReference type="Proteomes" id="UP000053477">
    <property type="component" value="Unassembled WGS sequence"/>
</dbReference>
<organism evidence="1 2">
    <name type="scientific">Schizopora paradoxa</name>
    <dbReference type="NCBI Taxonomy" id="27342"/>
    <lineage>
        <taxon>Eukaryota</taxon>
        <taxon>Fungi</taxon>
        <taxon>Dikarya</taxon>
        <taxon>Basidiomycota</taxon>
        <taxon>Agaricomycotina</taxon>
        <taxon>Agaricomycetes</taxon>
        <taxon>Hymenochaetales</taxon>
        <taxon>Schizoporaceae</taxon>
        <taxon>Schizopora</taxon>
    </lineage>
</organism>